<keyword evidence="4" id="KW-1003">Cell membrane</keyword>
<keyword evidence="6" id="KW-0812">Transmembrane</keyword>
<dbReference type="EMBL" id="BAABHA010000002">
    <property type="protein sequence ID" value="GAA4377800.1"/>
    <property type="molecule type" value="Genomic_DNA"/>
</dbReference>
<dbReference type="InterPro" id="IPR006260">
    <property type="entry name" value="TonB/TolA_C"/>
</dbReference>
<name>A0ABP8IWV3_9BACT</name>
<comment type="similarity">
    <text evidence="2">Belongs to the TonB family.</text>
</comment>
<proteinExistence type="inferred from homology"/>
<dbReference type="Gene3D" id="3.30.1150.10">
    <property type="match status" value="3"/>
</dbReference>
<dbReference type="PANTHER" id="PTHR33446">
    <property type="entry name" value="PROTEIN TONB-RELATED"/>
    <property type="match status" value="1"/>
</dbReference>
<gene>
    <name evidence="12" type="ORF">GCM10023186_13330</name>
</gene>
<evidence type="ECO:0000256" key="2">
    <source>
        <dbReference type="ARBA" id="ARBA00006555"/>
    </source>
</evidence>
<dbReference type="InterPro" id="IPR037682">
    <property type="entry name" value="TonB_C"/>
</dbReference>
<feature type="domain" description="TonB C-terminal" evidence="11">
    <location>
        <begin position="58"/>
        <end position="155"/>
    </location>
</feature>
<keyword evidence="13" id="KW-1185">Reference proteome</keyword>
<keyword evidence="5" id="KW-0997">Cell inner membrane</keyword>
<evidence type="ECO:0000256" key="5">
    <source>
        <dbReference type="ARBA" id="ARBA00022519"/>
    </source>
</evidence>
<dbReference type="InterPro" id="IPR051045">
    <property type="entry name" value="TonB-dependent_transducer"/>
</dbReference>
<dbReference type="PROSITE" id="PS52015">
    <property type="entry name" value="TONB_CTD"/>
    <property type="match status" value="2"/>
</dbReference>
<dbReference type="PANTHER" id="PTHR33446:SF2">
    <property type="entry name" value="PROTEIN TONB"/>
    <property type="match status" value="1"/>
</dbReference>
<evidence type="ECO:0000256" key="6">
    <source>
        <dbReference type="ARBA" id="ARBA00022692"/>
    </source>
</evidence>
<dbReference type="NCBIfam" id="TIGR01352">
    <property type="entry name" value="tonB_Cterm"/>
    <property type="match status" value="2"/>
</dbReference>
<keyword evidence="8" id="KW-1133">Transmembrane helix</keyword>
<evidence type="ECO:0000256" key="8">
    <source>
        <dbReference type="ARBA" id="ARBA00022989"/>
    </source>
</evidence>
<accession>A0ABP8IWV3</accession>
<comment type="caution">
    <text evidence="12">The sequence shown here is derived from an EMBL/GenBank/DDBJ whole genome shotgun (WGS) entry which is preliminary data.</text>
</comment>
<evidence type="ECO:0000256" key="9">
    <source>
        <dbReference type="ARBA" id="ARBA00023136"/>
    </source>
</evidence>
<evidence type="ECO:0000256" key="1">
    <source>
        <dbReference type="ARBA" id="ARBA00004383"/>
    </source>
</evidence>
<evidence type="ECO:0000256" key="7">
    <source>
        <dbReference type="ARBA" id="ARBA00022927"/>
    </source>
</evidence>
<evidence type="ECO:0000259" key="11">
    <source>
        <dbReference type="PROSITE" id="PS52015"/>
    </source>
</evidence>
<keyword evidence="9" id="KW-0472">Membrane</keyword>
<feature type="signal peptide" evidence="10">
    <location>
        <begin position="1"/>
        <end position="29"/>
    </location>
</feature>
<dbReference type="Pfam" id="PF03544">
    <property type="entry name" value="TonB_C"/>
    <property type="match status" value="2"/>
</dbReference>
<sequence>MLFIVYVHMIPLIRVLLAAALTTPLAAVAQTPASPIVSTSGEVVYPVVEAMPRFRAGNAQDSLMSYLAQHMIYPVEAQREQIKGKVYVSFVVGQTGKVSAARILKGVHPSLDAEAVRVVSSMPAWELPGRHNGNVVAVAYTVPVSFQLEDPDKYSLNQLLLHPHQETVCRFPDGPVGLRQYLNQPAGPGQPQGMVFVRFYITPEGRVAKPHAIPPLNGEGKPNAALRAATKALCAAAEKCIAAMPAWTPATVDGSPRASTYILPVQFSSQLPTADTPLPYADQGPVIDNLTTDVELVRYLEKSVQYPALAVGARAQETVLAYFVVNSRGQVEQPVVLQSAGPLFDTEALRAIRALPVQRPAQLAGQPVSVFFVVPVTFELR</sequence>
<evidence type="ECO:0000256" key="3">
    <source>
        <dbReference type="ARBA" id="ARBA00022448"/>
    </source>
</evidence>
<keyword evidence="3" id="KW-0813">Transport</keyword>
<evidence type="ECO:0000313" key="12">
    <source>
        <dbReference type="EMBL" id="GAA4377800.1"/>
    </source>
</evidence>
<comment type="subcellular location">
    <subcellularLocation>
        <location evidence="1">Cell inner membrane</location>
        <topology evidence="1">Single-pass membrane protein</topology>
        <orientation evidence="1">Periplasmic side</orientation>
    </subcellularLocation>
</comment>
<evidence type="ECO:0000313" key="13">
    <source>
        <dbReference type="Proteomes" id="UP001500454"/>
    </source>
</evidence>
<protein>
    <recommendedName>
        <fullName evidence="11">TonB C-terminal domain-containing protein</fullName>
    </recommendedName>
</protein>
<keyword evidence="7" id="KW-0653">Protein transport</keyword>
<dbReference type="Proteomes" id="UP001500454">
    <property type="component" value="Unassembled WGS sequence"/>
</dbReference>
<evidence type="ECO:0000256" key="10">
    <source>
        <dbReference type="SAM" id="SignalP"/>
    </source>
</evidence>
<keyword evidence="10" id="KW-0732">Signal</keyword>
<dbReference type="SUPFAM" id="SSF74653">
    <property type="entry name" value="TolA/TonB C-terminal domain"/>
    <property type="match status" value="3"/>
</dbReference>
<reference evidence="13" key="1">
    <citation type="journal article" date="2019" name="Int. J. Syst. Evol. Microbiol.">
        <title>The Global Catalogue of Microorganisms (GCM) 10K type strain sequencing project: providing services to taxonomists for standard genome sequencing and annotation.</title>
        <authorList>
            <consortium name="The Broad Institute Genomics Platform"/>
            <consortium name="The Broad Institute Genome Sequencing Center for Infectious Disease"/>
            <person name="Wu L."/>
            <person name="Ma J."/>
        </authorList>
    </citation>
    <scope>NUCLEOTIDE SEQUENCE [LARGE SCALE GENOMIC DNA]</scope>
    <source>
        <strain evidence="13">JCM 17924</strain>
    </source>
</reference>
<evidence type="ECO:0000256" key="4">
    <source>
        <dbReference type="ARBA" id="ARBA00022475"/>
    </source>
</evidence>
<feature type="chain" id="PRO_5045945453" description="TonB C-terminal domain-containing protein" evidence="10">
    <location>
        <begin position="30"/>
        <end position="381"/>
    </location>
</feature>
<feature type="domain" description="TonB C-terminal" evidence="11">
    <location>
        <begin position="291"/>
        <end position="381"/>
    </location>
</feature>
<organism evidence="12 13">
    <name type="scientific">Hymenobacter koreensis</name>
    <dbReference type="NCBI Taxonomy" id="1084523"/>
    <lineage>
        <taxon>Bacteria</taxon>
        <taxon>Pseudomonadati</taxon>
        <taxon>Bacteroidota</taxon>
        <taxon>Cytophagia</taxon>
        <taxon>Cytophagales</taxon>
        <taxon>Hymenobacteraceae</taxon>
        <taxon>Hymenobacter</taxon>
    </lineage>
</organism>